<dbReference type="EMBL" id="LOCL01000027">
    <property type="protein sequence ID" value="KUF19420.1"/>
    <property type="molecule type" value="Genomic_DNA"/>
</dbReference>
<dbReference type="InterPro" id="IPR050237">
    <property type="entry name" value="ATP-dep_AMP-bd_enzyme"/>
</dbReference>
<dbReference type="CDD" id="cd05920">
    <property type="entry name" value="23DHB-AMP_lg"/>
    <property type="match status" value="1"/>
</dbReference>
<dbReference type="AlphaFoldDB" id="A0A0W7X8Y2"/>
<dbReference type="PANTHER" id="PTHR43767">
    <property type="entry name" value="LONG-CHAIN-FATTY-ACID--COA LIGASE"/>
    <property type="match status" value="1"/>
</dbReference>
<dbReference type="SUPFAM" id="SSF56801">
    <property type="entry name" value="Acetyl-CoA synthetase-like"/>
    <property type="match status" value="1"/>
</dbReference>
<keyword evidence="1 6" id="KW-0436">Ligase</keyword>
<keyword evidence="7" id="KW-1185">Reference proteome</keyword>
<dbReference type="Pfam" id="PF13193">
    <property type="entry name" value="AMP-binding_C"/>
    <property type="match status" value="1"/>
</dbReference>
<dbReference type="FunFam" id="2.30.38.10:FF:000003">
    <property type="entry name" value="Vibriobactin-specific 2,3-dihydroxybenzoate-AMP ligase"/>
    <property type="match status" value="1"/>
</dbReference>
<dbReference type="Gene3D" id="3.30.300.30">
    <property type="match status" value="1"/>
</dbReference>
<evidence type="ECO:0000256" key="2">
    <source>
        <dbReference type="ARBA" id="ARBA00022741"/>
    </source>
</evidence>
<dbReference type="STRING" id="1765722.AT728_30560"/>
<gene>
    <name evidence="6" type="ORF">AT728_30560</name>
</gene>
<organism evidence="6 7">
    <name type="scientific">Streptomyces silvensis</name>
    <dbReference type="NCBI Taxonomy" id="1765722"/>
    <lineage>
        <taxon>Bacteria</taxon>
        <taxon>Bacillati</taxon>
        <taxon>Actinomycetota</taxon>
        <taxon>Actinomycetes</taxon>
        <taxon>Kitasatosporales</taxon>
        <taxon>Streptomycetaceae</taxon>
        <taxon>Streptomyces</taxon>
    </lineage>
</organism>
<comment type="caution">
    <text evidence="6">The sequence shown here is derived from an EMBL/GenBank/DDBJ whole genome shotgun (WGS) entry which is preliminary data.</text>
</comment>
<evidence type="ECO:0000313" key="7">
    <source>
        <dbReference type="Proteomes" id="UP000054804"/>
    </source>
</evidence>
<feature type="domain" description="AMP-binding enzyme C-terminal" evidence="5">
    <location>
        <begin position="438"/>
        <end position="513"/>
    </location>
</feature>
<dbReference type="InterPro" id="IPR000873">
    <property type="entry name" value="AMP-dep_synth/lig_dom"/>
</dbReference>
<evidence type="ECO:0000259" key="4">
    <source>
        <dbReference type="Pfam" id="PF00501"/>
    </source>
</evidence>
<dbReference type="GO" id="GO:0005524">
    <property type="term" value="F:ATP binding"/>
    <property type="evidence" value="ECO:0007669"/>
    <property type="project" value="UniProtKB-KW"/>
</dbReference>
<protein>
    <submittedName>
        <fullName evidence="6">2,3-dihydroxybenzoate-AMP ligase</fullName>
    </submittedName>
</protein>
<dbReference type="OrthoDB" id="9803968at2"/>
<dbReference type="PANTHER" id="PTHR43767:SF1">
    <property type="entry name" value="NONRIBOSOMAL PEPTIDE SYNTHASE PES1 (EUROFUNG)-RELATED"/>
    <property type="match status" value="1"/>
</dbReference>
<dbReference type="InterPro" id="IPR025110">
    <property type="entry name" value="AMP-bd_C"/>
</dbReference>
<dbReference type="RefSeq" id="WP_058846577.1">
    <property type="nucleotide sequence ID" value="NZ_LOCL01000027.1"/>
</dbReference>
<reference evidence="6 7" key="1">
    <citation type="submission" date="2015-12" db="EMBL/GenBank/DDBJ databases">
        <title>Draft genome sequence of Streptomyces silvensis ATCC 53525, a producer of novel hormone antagonists.</title>
        <authorList>
            <person name="Johnston C.W."/>
            <person name="Li Y."/>
            <person name="Magarvey N.A."/>
        </authorList>
    </citation>
    <scope>NUCLEOTIDE SEQUENCE [LARGE SCALE GENOMIC DNA]</scope>
    <source>
        <strain evidence="6 7">ATCC 53525</strain>
    </source>
</reference>
<evidence type="ECO:0000256" key="3">
    <source>
        <dbReference type="ARBA" id="ARBA00022840"/>
    </source>
</evidence>
<dbReference type="Gene3D" id="3.40.50.12780">
    <property type="entry name" value="N-terminal domain of ligase-like"/>
    <property type="match status" value="1"/>
</dbReference>
<feature type="domain" description="AMP-dependent synthetase/ligase" evidence="4">
    <location>
        <begin position="32"/>
        <end position="387"/>
    </location>
</feature>
<evidence type="ECO:0000256" key="1">
    <source>
        <dbReference type="ARBA" id="ARBA00022598"/>
    </source>
</evidence>
<dbReference type="InterPro" id="IPR020845">
    <property type="entry name" value="AMP-binding_CS"/>
</dbReference>
<proteinExistence type="predicted"/>
<keyword evidence="2" id="KW-0547">Nucleotide-binding</keyword>
<accession>A0A0W7X8Y2</accession>
<dbReference type="Proteomes" id="UP000054804">
    <property type="component" value="Unassembled WGS sequence"/>
</dbReference>
<keyword evidence="3" id="KW-0067">ATP-binding</keyword>
<evidence type="ECO:0000313" key="6">
    <source>
        <dbReference type="EMBL" id="KUF19420.1"/>
    </source>
</evidence>
<sequence length="528" mass="57171">MLDGCVPWPEDLAAELRRTGIWRGRPLGDLLHESCVRNAGRVAVVCDDRSMTYEELARRADRLAGGLIGLGIRPLDRVVVHLPNVPEFVVLFLALLRAGAVPVLALPGHRRAEIEHLYAHSGAVAYVVKDQFGGFDFRTIARELPGTPRVLVSGEAQEFTALESLDAEGVALPVVDPSEPSLFLLSGGTTGLPKLIPRTHDDYAYVMRITAEAMEVDRDGVYLAVNPVAHQAALACPGVIGTLLLGGKAVLTSSVRPDEVFPLIRREGVTATTLVPSVLRLWADSGRPPGELSRLLIQVGSAPLDPALADRAGSALGCRIQRWYGISEGLCTYTRLDDPHEVAVHTDGRPMSALDEVRVVDESGEEVPAGEAGEMQVRGPYTIRGYYRAPAENARSFTPDGFFRTGDLVRRDPDGNIMIVGRIKDVINRAGEKVSAEEVERQLRTHPDVQDAAVIGVTDTVLGERTFAFVVPNGAEVRAPAVKQFLRERGLATYKIPDRLVPLSQLPRTPMGKVDKKALRALAASSAR</sequence>
<name>A0A0W7X8Y2_9ACTN</name>
<dbReference type="PROSITE" id="PS00455">
    <property type="entry name" value="AMP_BINDING"/>
    <property type="match status" value="1"/>
</dbReference>
<evidence type="ECO:0000259" key="5">
    <source>
        <dbReference type="Pfam" id="PF13193"/>
    </source>
</evidence>
<dbReference type="InterPro" id="IPR045851">
    <property type="entry name" value="AMP-bd_C_sf"/>
</dbReference>
<dbReference type="GO" id="GO:0016878">
    <property type="term" value="F:acid-thiol ligase activity"/>
    <property type="evidence" value="ECO:0007669"/>
    <property type="project" value="UniProtKB-ARBA"/>
</dbReference>
<dbReference type="Pfam" id="PF00501">
    <property type="entry name" value="AMP-binding"/>
    <property type="match status" value="1"/>
</dbReference>
<dbReference type="InterPro" id="IPR042099">
    <property type="entry name" value="ANL_N_sf"/>
</dbReference>